<accession>A0A9N7ZCA4</accession>
<comment type="caution">
    <text evidence="2">The sequence shown here is derived from an EMBL/GenBank/DDBJ whole genome shotgun (WGS) entry which is preliminary data.</text>
</comment>
<proteinExistence type="predicted"/>
<sequence length="79" mass="8783">MSEGKVLLSAWVRPVAGGGLNPVMEGGVGLKSSDPWLWVYRGEEAMEERGEEAMEERGEEAMEEREGELEADRSSDLQR</sequence>
<dbReference type="AlphaFoldDB" id="A0A9N7ZCA4"/>
<feature type="compositionally biased region" description="Basic and acidic residues" evidence="1">
    <location>
        <begin position="68"/>
        <end position="79"/>
    </location>
</feature>
<evidence type="ECO:0000256" key="1">
    <source>
        <dbReference type="SAM" id="MobiDB-lite"/>
    </source>
</evidence>
<dbReference type="EMBL" id="CADEAL010004301">
    <property type="protein sequence ID" value="CAB1456509.1"/>
    <property type="molecule type" value="Genomic_DNA"/>
</dbReference>
<name>A0A9N7ZCA4_PLEPL</name>
<keyword evidence="3" id="KW-1185">Reference proteome</keyword>
<reference evidence="2" key="1">
    <citation type="submission" date="2020-03" db="EMBL/GenBank/DDBJ databases">
        <authorList>
            <person name="Weist P."/>
        </authorList>
    </citation>
    <scope>NUCLEOTIDE SEQUENCE</scope>
</reference>
<organism evidence="2 3">
    <name type="scientific">Pleuronectes platessa</name>
    <name type="common">European plaice</name>
    <dbReference type="NCBI Taxonomy" id="8262"/>
    <lineage>
        <taxon>Eukaryota</taxon>
        <taxon>Metazoa</taxon>
        <taxon>Chordata</taxon>
        <taxon>Craniata</taxon>
        <taxon>Vertebrata</taxon>
        <taxon>Euteleostomi</taxon>
        <taxon>Actinopterygii</taxon>
        <taxon>Neopterygii</taxon>
        <taxon>Teleostei</taxon>
        <taxon>Neoteleostei</taxon>
        <taxon>Acanthomorphata</taxon>
        <taxon>Carangaria</taxon>
        <taxon>Pleuronectiformes</taxon>
        <taxon>Pleuronectoidei</taxon>
        <taxon>Pleuronectidae</taxon>
        <taxon>Pleuronectes</taxon>
    </lineage>
</organism>
<feature type="region of interest" description="Disordered" evidence="1">
    <location>
        <begin position="47"/>
        <end position="79"/>
    </location>
</feature>
<evidence type="ECO:0000313" key="2">
    <source>
        <dbReference type="EMBL" id="CAB1456509.1"/>
    </source>
</evidence>
<gene>
    <name evidence="2" type="ORF">PLEPLA_LOCUS44293</name>
</gene>
<protein>
    <submittedName>
        <fullName evidence="2">Uncharacterized protein</fullName>
    </submittedName>
</protein>
<evidence type="ECO:0000313" key="3">
    <source>
        <dbReference type="Proteomes" id="UP001153269"/>
    </source>
</evidence>
<feature type="compositionally biased region" description="Basic and acidic residues" evidence="1">
    <location>
        <begin position="47"/>
        <end position="60"/>
    </location>
</feature>
<dbReference type="Proteomes" id="UP001153269">
    <property type="component" value="Unassembled WGS sequence"/>
</dbReference>